<evidence type="ECO:0000256" key="1">
    <source>
        <dbReference type="ARBA" id="ARBA00007613"/>
    </source>
</evidence>
<comment type="similarity">
    <text evidence="1 2">Belongs to the outer membrane factor (OMF) (TC 1.B.17) family.</text>
</comment>
<dbReference type="InterPro" id="IPR003423">
    <property type="entry name" value="OMP_efflux"/>
</dbReference>
<comment type="caution">
    <text evidence="3">The sequence shown here is derived from an EMBL/GenBank/DDBJ whole genome shotgun (WGS) entry which is preliminary data.</text>
</comment>
<proteinExistence type="inferred from homology"/>
<dbReference type="PANTHER" id="PTHR30203:SF25">
    <property type="entry name" value="OUTER MEMBRANE PROTEIN-RELATED"/>
    <property type="match status" value="1"/>
</dbReference>
<dbReference type="Proteomes" id="UP001595758">
    <property type="component" value="Unassembled WGS sequence"/>
</dbReference>
<dbReference type="NCBIfam" id="TIGR01845">
    <property type="entry name" value="outer_NodT"/>
    <property type="match status" value="1"/>
</dbReference>
<keyword evidence="2" id="KW-0564">Palmitate</keyword>
<sequence length="474" mass="53178">MIRRTISLLLLSSFLGGCMVGPNYLRPKFNFVHNRYVNSHARTVSVPKPDKPWWFAIHDQTLDQLIKLSLANNPDLEVAAARIEQARARLQYANARFLPEGSTTATALTNQTSLQGLQGLNPFVLRTYGQNQIELDSSWEIDLFGRLRRQRQSAFANLDKAVLDRLANEVSLAAEVAHEYALYRTLQQRIIINQKTAASQQRSWYLNKVRYEAGIAAETDATQAKALLTETNALLPDLQFQLSQSAIRLDILAGQAPGTLEAQLKKAAGVPMVPAIPNPGVPSELLRLRPDILSAEQQLISATADIGANEAEYYPKFTLMGDIGVQALAQRSLLVRDAVYFYAGPSLSWRVLDYWRIDAQVKEARGAQHEALANYKSVILNALGEVETNLVRYQQRYRAVQRYRVNQDTQQRNLDLVREQYRRGLLPFINVVAAERQLYSAQEELVIAKQNFLDSYISLSEALGGGALKTIKLP</sequence>
<evidence type="ECO:0000313" key="3">
    <source>
        <dbReference type="EMBL" id="MFC3908941.1"/>
    </source>
</evidence>
<evidence type="ECO:0000313" key="4">
    <source>
        <dbReference type="Proteomes" id="UP001595758"/>
    </source>
</evidence>
<keyword evidence="2" id="KW-0472">Membrane</keyword>
<dbReference type="Pfam" id="PF02321">
    <property type="entry name" value="OEP"/>
    <property type="match status" value="2"/>
</dbReference>
<keyword evidence="2" id="KW-1134">Transmembrane beta strand</keyword>
<dbReference type="RefSeq" id="WP_382342698.1">
    <property type="nucleotide sequence ID" value="NZ_JBHSAB010000016.1"/>
</dbReference>
<evidence type="ECO:0000256" key="2">
    <source>
        <dbReference type="RuleBase" id="RU362097"/>
    </source>
</evidence>
<keyword evidence="2" id="KW-0449">Lipoprotein</keyword>
<comment type="subcellular location">
    <subcellularLocation>
        <location evidence="2">Cell outer membrane</location>
        <topology evidence="2">Lipid-anchor</topology>
    </subcellularLocation>
</comment>
<keyword evidence="2" id="KW-0812">Transmembrane</keyword>
<accession>A0ABV8CG28</accession>
<gene>
    <name evidence="3" type="ORF">ACFORL_07630</name>
</gene>
<dbReference type="InterPro" id="IPR010131">
    <property type="entry name" value="MdtP/NodT-like"/>
</dbReference>
<dbReference type="PROSITE" id="PS51257">
    <property type="entry name" value="PROKAR_LIPOPROTEIN"/>
    <property type="match status" value="1"/>
</dbReference>
<organism evidence="3 4">
    <name type="scientific">Legionella dresdenensis</name>
    <dbReference type="NCBI Taxonomy" id="450200"/>
    <lineage>
        <taxon>Bacteria</taxon>
        <taxon>Pseudomonadati</taxon>
        <taxon>Pseudomonadota</taxon>
        <taxon>Gammaproteobacteria</taxon>
        <taxon>Legionellales</taxon>
        <taxon>Legionellaceae</taxon>
        <taxon>Legionella</taxon>
    </lineage>
</organism>
<name>A0ABV8CG28_9GAMM</name>
<dbReference type="Gene3D" id="1.20.1600.10">
    <property type="entry name" value="Outer membrane efflux proteins (OEP)"/>
    <property type="match status" value="1"/>
</dbReference>
<dbReference type="PANTHER" id="PTHR30203">
    <property type="entry name" value="OUTER MEMBRANE CATION EFFLUX PROTEIN"/>
    <property type="match status" value="1"/>
</dbReference>
<dbReference type="SUPFAM" id="SSF56954">
    <property type="entry name" value="Outer membrane efflux proteins (OEP)"/>
    <property type="match status" value="1"/>
</dbReference>
<reference evidence="4" key="1">
    <citation type="journal article" date="2019" name="Int. J. Syst. Evol. Microbiol.">
        <title>The Global Catalogue of Microorganisms (GCM) 10K type strain sequencing project: providing services to taxonomists for standard genome sequencing and annotation.</title>
        <authorList>
            <consortium name="The Broad Institute Genomics Platform"/>
            <consortium name="The Broad Institute Genome Sequencing Center for Infectious Disease"/>
            <person name="Wu L."/>
            <person name="Ma J."/>
        </authorList>
    </citation>
    <scope>NUCLEOTIDE SEQUENCE [LARGE SCALE GENOMIC DNA]</scope>
    <source>
        <strain evidence="4">CCUG 59858</strain>
    </source>
</reference>
<keyword evidence="4" id="KW-1185">Reference proteome</keyword>
<dbReference type="EMBL" id="JBHSAB010000016">
    <property type="protein sequence ID" value="MFC3908941.1"/>
    <property type="molecule type" value="Genomic_DNA"/>
</dbReference>
<dbReference type="Gene3D" id="2.20.200.10">
    <property type="entry name" value="Outer membrane efflux proteins (OEP)"/>
    <property type="match status" value="1"/>
</dbReference>
<protein>
    <submittedName>
        <fullName evidence="3">Efflux transporter outer membrane subunit</fullName>
    </submittedName>
</protein>